<feature type="domain" description="GtrA/DPMS transmembrane" evidence="8">
    <location>
        <begin position="52"/>
        <end position="160"/>
    </location>
</feature>
<organism evidence="9 10">
    <name type="scientific">Novosphingobium clariflavum</name>
    <dbReference type="NCBI Taxonomy" id="2029884"/>
    <lineage>
        <taxon>Bacteria</taxon>
        <taxon>Pseudomonadati</taxon>
        <taxon>Pseudomonadota</taxon>
        <taxon>Alphaproteobacteria</taxon>
        <taxon>Sphingomonadales</taxon>
        <taxon>Sphingomonadaceae</taxon>
        <taxon>Novosphingobium</taxon>
    </lineage>
</organism>
<protein>
    <submittedName>
        <fullName evidence="9">GtrA family protein</fullName>
    </submittedName>
</protein>
<dbReference type="PANTHER" id="PTHR38459:SF1">
    <property type="entry name" value="PROPHAGE BACTOPRENOL-LINKED GLUCOSE TRANSLOCASE HOMOLOG"/>
    <property type="match status" value="1"/>
</dbReference>
<feature type="transmembrane region" description="Helical" evidence="7">
    <location>
        <begin position="139"/>
        <end position="161"/>
    </location>
</feature>
<sequence>MPAAGPPPGTKDDLHSATQAGSASGTLPPAPTAASWRNAAPERYQALARLARFYVTGGINTAFGYGLYAMMITLGLHPQTAQLLSRIAGIMFNFFTYRSLVFGNSNFPLSRFLLAYGLNYLASVAFLDIALTLQHDPYIAGVATTVFSTLLQFCVLSRFVAIPSGKSGAPGKSPS</sequence>
<dbReference type="Proteomes" id="UP001589858">
    <property type="component" value="Unassembled WGS sequence"/>
</dbReference>
<evidence type="ECO:0000313" key="9">
    <source>
        <dbReference type="EMBL" id="MFC0686971.1"/>
    </source>
</evidence>
<evidence type="ECO:0000256" key="5">
    <source>
        <dbReference type="ARBA" id="ARBA00023136"/>
    </source>
</evidence>
<evidence type="ECO:0000256" key="3">
    <source>
        <dbReference type="ARBA" id="ARBA00022692"/>
    </source>
</evidence>
<keyword evidence="5 7" id="KW-0472">Membrane</keyword>
<evidence type="ECO:0000256" key="2">
    <source>
        <dbReference type="ARBA" id="ARBA00009399"/>
    </source>
</evidence>
<comment type="caution">
    <text evidence="9">The sequence shown here is derived from an EMBL/GenBank/DDBJ whole genome shotgun (WGS) entry which is preliminary data.</text>
</comment>
<comment type="subcellular location">
    <subcellularLocation>
        <location evidence="1">Membrane</location>
        <topology evidence="1">Multi-pass membrane protein</topology>
    </subcellularLocation>
</comment>
<comment type="similarity">
    <text evidence="2">Belongs to the GtrA family.</text>
</comment>
<dbReference type="PANTHER" id="PTHR38459">
    <property type="entry name" value="PROPHAGE BACTOPRENOL-LINKED GLUCOSE TRANSLOCASE HOMOLOG"/>
    <property type="match status" value="1"/>
</dbReference>
<keyword evidence="4 7" id="KW-1133">Transmembrane helix</keyword>
<dbReference type="EMBL" id="JBHLTM010000079">
    <property type="protein sequence ID" value="MFC0686971.1"/>
    <property type="molecule type" value="Genomic_DNA"/>
</dbReference>
<feature type="region of interest" description="Disordered" evidence="6">
    <location>
        <begin position="1"/>
        <end position="34"/>
    </location>
</feature>
<evidence type="ECO:0000256" key="1">
    <source>
        <dbReference type="ARBA" id="ARBA00004141"/>
    </source>
</evidence>
<evidence type="ECO:0000256" key="4">
    <source>
        <dbReference type="ARBA" id="ARBA00022989"/>
    </source>
</evidence>
<reference evidence="9 10" key="1">
    <citation type="submission" date="2024-09" db="EMBL/GenBank/DDBJ databases">
        <authorList>
            <person name="Sun Q."/>
            <person name="Mori K."/>
        </authorList>
    </citation>
    <scope>NUCLEOTIDE SEQUENCE [LARGE SCALE GENOMIC DNA]</scope>
    <source>
        <strain evidence="9 10">CICC 11035S</strain>
    </source>
</reference>
<evidence type="ECO:0000313" key="10">
    <source>
        <dbReference type="Proteomes" id="UP001589858"/>
    </source>
</evidence>
<proteinExistence type="inferred from homology"/>
<keyword evidence="10" id="KW-1185">Reference proteome</keyword>
<name>A0ABV6SDB9_9SPHN</name>
<dbReference type="InterPro" id="IPR051401">
    <property type="entry name" value="GtrA_CellWall_Glycosyl"/>
</dbReference>
<gene>
    <name evidence="9" type="ORF">ACFFF8_20520</name>
</gene>
<dbReference type="Pfam" id="PF04138">
    <property type="entry name" value="GtrA_DPMS_TM"/>
    <property type="match status" value="1"/>
</dbReference>
<evidence type="ECO:0000256" key="7">
    <source>
        <dbReference type="SAM" id="Phobius"/>
    </source>
</evidence>
<feature type="transmembrane region" description="Helical" evidence="7">
    <location>
        <begin position="53"/>
        <end position="77"/>
    </location>
</feature>
<feature type="transmembrane region" description="Helical" evidence="7">
    <location>
        <begin position="113"/>
        <end position="133"/>
    </location>
</feature>
<dbReference type="RefSeq" id="WP_267219302.1">
    <property type="nucleotide sequence ID" value="NZ_JAPCWC010000003.1"/>
</dbReference>
<evidence type="ECO:0000259" key="8">
    <source>
        <dbReference type="Pfam" id="PF04138"/>
    </source>
</evidence>
<evidence type="ECO:0000256" key="6">
    <source>
        <dbReference type="SAM" id="MobiDB-lite"/>
    </source>
</evidence>
<feature type="compositionally biased region" description="Polar residues" evidence="6">
    <location>
        <begin position="16"/>
        <end position="25"/>
    </location>
</feature>
<accession>A0ABV6SDB9</accession>
<feature type="transmembrane region" description="Helical" evidence="7">
    <location>
        <begin position="83"/>
        <end position="101"/>
    </location>
</feature>
<keyword evidence="3 7" id="KW-0812">Transmembrane</keyword>
<dbReference type="InterPro" id="IPR007267">
    <property type="entry name" value="GtrA_DPMS_TM"/>
</dbReference>